<proteinExistence type="predicted"/>
<dbReference type="Proteomes" id="UP000503287">
    <property type="component" value="Chromosome"/>
</dbReference>
<dbReference type="AlphaFoldDB" id="A0A6G6SQ38"/>
<dbReference type="InterPro" id="IPR004375">
    <property type="entry name" value="NanQ/TabA/YiaL"/>
</dbReference>
<dbReference type="GO" id="GO:0005829">
    <property type="term" value="C:cytosol"/>
    <property type="evidence" value="ECO:0007669"/>
    <property type="project" value="TreeGrafter"/>
</dbReference>
<dbReference type="NCBIfam" id="TIGR00022">
    <property type="entry name" value="YhcH/YjgK/YiaL family protein"/>
    <property type="match status" value="1"/>
</dbReference>
<dbReference type="PANTHER" id="PTHR34986:SF4">
    <property type="entry name" value="EVOLVED BETA-GALACTOSIDASE SUBUNIT BETA-RELATED"/>
    <property type="match status" value="1"/>
</dbReference>
<dbReference type="PANTHER" id="PTHR34986">
    <property type="entry name" value="EVOLVED BETA-GALACTOSIDASE SUBUNIT BETA"/>
    <property type="match status" value="1"/>
</dbReference>
<keyword evidence="2" id="KW-1185">Reference proteome</keyword>
<evidence type="ECO:0000313" key="2">
    <source>
        <dbReference type="Proteomes" id="UP000503287"/>
    </source>
</evidence>
<gene>
    <name evidence="1" type="ORF">GTH24_19285</name>
</gene>
<dbReference type="InterPro" id="IPR037012">
    <property type="entry name" value="NanQ/TabA/YiaL_sf"/>
</dbReference>
<name>A0A6G6SQ38_PROVU</name>
<dbReference type="EMBL" id="CP047344">
    <property type="protein sequence ID" value="QIF95911.1"/>
    <property type="molecule type" value="Genomic_DNA"/>
</dbReference>
<reference evidence="1 2" key="1">
    <citation type="submission" date="2020-01" db="EMBL/GenBank/DDBJ databases">
        <title>The genomic epidemiology of tigecycline resistance gene tet(X) variants in a swine farm in China.</title>
        <authorList>
            <person name="Peng K."/>
            <person name="Li R."/>
        </authorList>
    </citation>
    <scope>NUCLEOTIDE SEQUENCE [LARGE SCALE GENOMIC DNA]</scope>
    <source>
        <strain evidence="1 2">ZN3</strain>
    </source>
</reference>
<protein>
    <submittedName>
        <fullName evidence="1">DUF386 family protein</fullName>
    </submittedName>
</protein>
<evidence type="ECO:0000313" key="1">
    <source>
        <dbReference type="EMBL" id="QIF95911.1"/>
    </source>
</evidence>
<dbReference type="Gene3D" id="2.60.120.370">
    <property type="entry name" value="YhcH/YjgK/YiaL"/>
    <property type="match status" value="1"/>
</dbReference>
<dbReference type="SUPFAM" id="SSF51197">
    <property type="entry name" value="Clavaminate synthase-like"/>
    <property type="match status" value="1"/>
</dbReference>
<sequence>MIIGNLKQLDATMLPPALLKLLTKKELSLNVLQEKSEGTYNIIDNDVFYIISTPTTDREENLKSEFHDHYLDIQVVLKGQEMISTSTTITYPHQYQETKPDLIFLDNPPITTRLLLDTGDFAIFYPGEVHRPTCQVNVSQKIKKAVFKISKTWLATQ</sequence>
<dbReference type="RefSeq" id="WP_164526856.1">
    <property type="nucleotide sequence ID" value="NZ_CP047344.1"/>
</dbReference>
<organism evidence="1 2">
    <name type="scientific">Proteus vulgaris</name>
    <dbReference type="NCBI Taxonomy" id="585"/>
    <lineage>
        <taxon>Bacteria</taxon>
        <taxon>Pseudomonadati</taxon>
        <taxon>Pseudomonadota</taxon>
        <taxon>Gammaproteobacteria</taxon>
        <taxon>Enterobacterales</taxon>
        <taxon>Morganellaceae</taxon>
        <taxon>Proteus</taxon>
    </lineage>
</organism>
<dbReference type="GO" id="GO:0044010">
    <property type="term" value="P:single-species biofilm formation"/>
    <property type="evidence" value="ECO:0007669"/>
    <property type="project" value="TreeGrafter"/>
</dbReference>
<dbReference type="Pfam" id="PF04074">
    <property type="entry name" value="DUF386"/>
    <property type="match status" value="1"/>
</dbReference>
<accession>A0A6G6SQ38</accession>